<keyword evidence="2" id="KW-0547">Nucleotide-binding</keyword>
<dbReference type="PATRIC" id="fig|66876.3.peg.1853"/>
<dbReference type="RefSeq" id="WP_053923083.1">
    <property type="nucleotide sequence ID" value="NZ_LGKG01000057.1"/>
</dbReference>
<accession>A0A0N0XZM2</accession>
<dbReference type="AlphaFoldDB" id="A0A0N0XZM2"/>
<dbReference type="EMBL" id="LGKG01000057">
    <property type="protein sequence ID" value="KPC65073.1"/>
    <property type="molecule type" value="Genomic_DNA"/>
</dbReference>
<evidence type="ECO:0000256" key="1">
    <source>
        <dbReference type="SAM" id="MobiDB-lite"/>
    </source>
</evidence>
<reference evidence="3" key="1">
    <citation type="submission" date="2015-07" db="EMBL/GenBank/DDBJ databases">
        <authorList>
            <person name="Ju K.-S."/>
            <person name="Doroghazi J.R."/>
            <person name="Metcalf W.W."/>
        </authorList>
    </citation>
    <scope>NUCLEOTIDE SEQUENCE [LARGE SCALE GENOMIC DNA]</scope>
    <source>
        <strain evidence="3">NRRL ISP-5002</strain>
    </source>
</reference>
<feature type="region of interest" description="Disordered" evidence="1">
    <location>
        <begin position="1"/>
        <end position="25"/>
    </location>
</feature>
<organism evidence="2 3">
    <name type="scientific">Streptomyces chattanoogensis</name>
    <dbReference type="NCBI Taxonomy" id="66876"/>
    <lineage>
        <taxon>Bacteria</taxon>
        <taxon>Bacillati</taxon>
        <taxon>Actinomycetota</taxon>
        <taxon>Actinomycetes</taxon>
        <taxon>Kitasatosporales</taxon>
        <taxon>Streptomycetaceae</taxon>
        <taxon>Streptomyces</taxon>
    </lineage>
</organism>
<protein>
    <submittedName>
        <fullName evidence="2">ATP-binding protein</fullName>
    </submittedName>
</protein>
<feature type="compositionally biased region" description="Basic residues" evidence="1">
    <location>
        <begin position="1"/>
        <end position="11"/>
    </location>
</feature>
<comment type="caution">
    <text evidence="2">The sequence shown here is derived from an EMBL/GenBank/DDBJ whole genome shotgun (WGS) entry which is preliminary data.</text>
</comment>
<name>A0A0N0XZM2_9ACTN</name>
<proteinExistence type="predicted"/>
<dbReference type="Proteomes" id="UP000037982">
    <property type="component" value="Unassembled WGS sequence"/>
</dbReference>
<evidence type="ECO:0000313" key="2">
    <source>
        <dbReference type="EMBL" id="KPC65073.1"/>
    </source>
</evidence>
<keyword evidence="3" id="KW-1185">Reference proteome</keyword>
<evidence type="ECO:0000313" key="3">
    <source>
        <dbReference type="Proteomes" id="UP000037982"/>
    </source>
</evidence>
<gene>
    <name evidence="2" type="ORF">ADL29_08455</name>
</gene>
<sequence>MTKRPVTKRHLPTSPFKAPVAPPPKQFAMGDRVTHDVYGLGRVTGIEEGVAVLVDFGSVQHRIMSPYGKLSGL</sequence>
<dbReference type="GO" id="GO:0005524">
    <property type="term" value="F:ATP binding"/>
    <property type="evidence" value="ECO:0007669"/>
    <property type="project" value="UniProtKB-KW"/>
</dbReference>
<keyword evidence="2" id="KW-0067">ATP-binding</keyword>